<accession>A0AAE7UP53</accession>
<dbReference type="AlphaFoldDB" id="A0AAE7UP53"/>
<organism evidence="4 5">
    <name type="scientific">Agrobacterium rubi</name>
    <dbReference type="NCBI Taxonomy" id="28099"/>
    <lineage>
        <taxon>Bacteria</taxon>
        <taxon>Pseudomonadati</taxon>
        <taxon>Pseudomonadota</taxon>
        <taxon>Alphaproteobacteria</taxon>
        <taxon>Hyphomicrobiales</taxon>
        <taxon>Rhizobiaceae</taxon>
        <taxon>Rhizobium/Agrobacterium group</taxon>
        <taxon>Agrobacterium</taxon>
    </lineage>
</organism>
<dbReference type="Pfam" id="PF05016">
    <property type="entry name" value="ParE_toxin"/>
    <property type="match status" value="1"/>
</dbReference>
<dbReference type="Gene3D" id="3.30.2310.20">
    <property type="entry name" value="RelE-like"/>
    <property type="match status" value="1"/>
</dbReference>
<comment type="similarity">
    <text evidence="1">Belongs to the RelE toxin family.</text>
</comment>
<dbReference type="EMBL" id="JAAMCP010000003">
    <property type="protein sequence ID" value="NTF36110.1"/>
    <property type="molecule type" value="Genomic_DNA"/>
</dbReference>
<reference evidence="4" key="2">
    <citation type="submission" date="2020-02" db="EMBL/GenBank/DDBJ databases">
        <title>Unexpected conservation and global transmission of agrobacterial virulence plasmids.</title>
        <authorList>
            <person name="Weisberg A.J."/>
            <person name="Davis E.W. II"/>
            <person name="Tabima J.R."/>
            <person name="Belcher M.S."/>
            <person name="Miller M."/>
            <person name="Kuo C.-H."/>
            <person name="Loper J.E."/>
            <person name="Grunwald N.J."/>
            <person name="Putnam M.L."/>
            <person name="Chang J.H."/>
        </authorList>
    </citation>
    <scope>NUCLEOTIDE SEQUENCE</scope>
    <source>
        <strain evidence="4">W2/73</strain>
    </source>
</reference>
<dbReference type="PANTHER" id="PTHR33755">
    <property type="entry name" value="TOXIN PARE1-RELATED"/>
    <property type="match status" value="1"/>
</dbReference>
<proteinExistence type="inferred from homology"/>
<dbReference type="InterPro" id="IPR035093">
    <property type="entry name" value="RelE/ParE_toxin_dom_sf"/>
</dbReference>
<keyword evidence="2" id="KW-1277">Toxin-antitoxin system</keyword>
<evidence type="ECO:0000313" key="5">
    <source>
        <dbReference type="Proteomes" id="UP000663912"/>
    </source>
</evidence>
<evidence type="ECO:0000256" key="1">
    <source>
        <dbReference type="ARBA" id="ARBA00006226"/>
    </source>
</evidence>
<evidence type="ECO:0000313" key="6">
    <source>
        <dbReference type="Proteomes" id="UP000822331"/>
    </source>
</evidence>
<dbReference type="EMBL" id="CP049206">
    <property type="protein sequence ID" value="QTG01658.1"/>
    <property type="molecule type" value="Genomic_DNA"/>
</dbReference>
<protein>
    <submittedName>
        <fullName evidence="4">Type II toxin-antitoxin system RelE/ParE family toxin</fullName>
    </submittedName>
</protein>
<evidence type="ECO:0000256" key="2">
    <source>
        <dbReference type="ARBA" id="ARBA00022649"/>
    </source>
</evidence>
<dbReference type="RefSeq" id="WP_083212552.1">
    <property type="nucleotide sequence ID" value="NZ_CP049206.1"/>
</dbReference>
<name>A0AAE7UP53_9HYPH</name>
<reference evidence="3 6" key="1">
    <citation type="journal article" date="2020" name="Science">
        <title>Unexpected conservation and global transmission of agrobacterial virulence plasmids.</title>
        <authorList>
            <person name="Weisberg A.J."/>
            <person name="Davis E.W. 2nd"/>
            <person name="Tabima J."/>
            <person name="Belcher M.S."/>
            <person name="Miller M."/>
            <person name="Kuo C.H."/>
            <person name="Loper J.E."/>
            <person name="Grunwald N.J."/>
            <person name="Putnam M.L."/>
            <person name="Chang J.H."/>
        </authorList>
    </citation>
    <scope>NUCLEOTIDE SEQUENCE [LARGE SCALE GENOMIC DNA]</scope>
    <source>
        <strain evidence="3 6">A19/93</strain>
    </source>
</reference>
<dbReference type="InterPro" id="IPR051803">
    <property type="entry name" value="TA_system_RelE-like_toxin"/>
</dbReference>
<dbReference type="InterPro" id="IPR007712">
    <property type="entry name" value="RelE/ParE_toxin"/>
</dbReference>
<sequence length="103" mass="12008">MKLRKPFWTTAAREDLFDDHIYIAVENPAAADRFVFDLEAKVRAFAERGLTGVRRDELGRGLRSFTYQKRIVVFQATEEELIVLRILHGHQDLSAIDFKQEEN</sequence>
<dbReference type="KEGG" id="arui:G6M88_12715"/>
<dbReference type="Proteomes" id="UP000663912">
    <property type="component" value="Chromosome 1"/>
</dbReference>
<evidence type="ECO:0000313" key="3">
    <source>
        <dbReference type="EMBL" id="NTF36110.1"/>
    </source>
</evidence>
<dbReference type="Proteomes" id="UP000822331">
    <property type="component" value="Unassembled WGS sequence"/>
</dbReference>
<gene>
    <name evidence="3" type="ORF">G6L72_05180</name>
    <name evidence="4" type="ORF">G6M88_12715</name>
</gene>
<keyword evidence="6" id="KW-1185">Reference proteome</keyword>
<evidence type="ECO:0000313" key="4">
    <source>
        <dbReference type="EMBL" id="QTG01658.1"/>
    </source>
</evidence>
<dbReference type="PANTHER" id="PTHR33755:SF8">
    <property type="entry name" value="TOXIN PARE2"/>
    <property type="match status" value="1"/>
</dbReference>